<organism evidence="2 3">
    <name type="scientific">Eumeta variegata</name>
    <name type="common">Bagworm moth</name>
    <name type="synonym">Eumeta japonica</name>
    <dbReference type="NCBI Taxonomy" id="151549"/>
    <lineage>
        <taxon>Eukaryota</taxon>
        <taxon>Metazoa</taxon>
        <taxon>Ecdysozoa</taxon>
        <taxon>Arthropoda</taxon>
        <taxon>Hexapoda</taxon>
        <taxon>Insecta</taxon>
        <taxon>Pterygota</taxon>
        <taxon>Neoptera</taxon>
        <taxon>Endopterygota</taxon>
        <taxon>Lepidoptera</taxon>
        <taxon>Glossata</taxon>
        <taxon>Ditrysia</taxon>
        <taxon>Tineoidea</taxon>
        <taxon>Psychidae</taxon>
        <taxon>Oiketicinae</taxon>
        <taxon>Eumeta</taxon>
    </lineage>
</organism>
<dbReference type="AlphaFoldDB" id="A0A4C1SR14"/>
<accession>A0A4C1SR14</accession>
<comment type="caution">
    <text evidence="2">The sequence shown here is derived from an EMBL/GenBank/DDBJ whole genome shotgun (WGS) entry which is preliminary data.</text>
</comment>
<reference evidence="2 3" key="1">
    <citation type="journal article" date="2019" name="Commun. Biol.">
        <title>The bagworm genome reveals a unique fibroin gene that provides high tensile strength.</title>
        <authorList>
            <person name="Kono N."/>
            <person name="Nakamura H."/>
            <person name="Ohtoshi R."/>
            <person name="Tomita M."/>
            <person name="Numata K."/>
            <person name="Arakawa K."/>
        </authorList>
    </citation>
    <scope>NUCLEOTIDE SEQUENCE [LARGE SCALE GENOMIC DNA]</scope>
</reference>
<protein>
    <submittedName>
        <fullName evidence="2">Uncharacterized protein</fullName>
    </submittedName>
</protein>
<dbReference type="Proteomes" id="UP000299102">
    <property type="component" value="Unassembled WGS sequence"/>
</dbReference>
<name>A0A4C1SR14_EUMVA</name>
<gene>
    <name evidence="2" type="ORF">EVAR_101614_1</name>
</gene>
<feature type="region of interest" description="Disordered" evidence="1">
    <location>
        <begin position="143"/>
        <end position="190"/>
    </location>
</feature>
<evidence type="ECO:0000256" key="1">
    <source>
        <dbReference type="SAM" id="MobiDB-lite"/>
    </source>
</evidence>
<dbReference type="EMBL" id="BGZK01007588">
    <property type="protein sequence ID" value="GBP04663.1"/>
    <property type="molecule type" value="Genomic_DNA"/>
</dbReference>
<evidence type="ECO:0000313" key="3">
    <source>
        <dbReference type="Proteomes" id="UP000299102"/>
    </source>
</evidence>
<proteinExistence type="predicted"/>
<evidence type="ECO:0000313" key="2">
    <source>
        <dbReference type="EMBL" id="GBP04663.1"/>
    </source>
</evidence>
<keyword evidence="3" id="KW-1185">Reference proteome</keyword>
<sequence length="190" mass="21889">MARFGGRHLGDGFYEEPEWWPEYLRIEREESDHGEGSVDARELWAHIFENWRRAVLPDLQRFYPRLPAENEHELLALPWRSLREVILSPSASEIHSPAARSRASGRHLRRTCDFEVGRLLRRPHLDGVQQFHQDLDAVGRKLTETGQRGEPPRSRGRGPHPPPAPRRTRRGDRAYVGIPAKTGVGYNSPQ</sequence>